<evidence type="ECO:0000313" key="1">
    <source>
        <dbReference type="EMBL" id="KAK6167148.1"/>
    </source>
</evidence>
<dbReference type="SUPFAM" id="SSF53098">
    <property type="entry name" value="Ribonuclease H-like"/>
    <property type="match status" value="1"/>
</dbReference>
<accession>A0AAN8J0H5</accession>
<name>A0AAN8J0H5_PATCE</name>
<gene>
    <name evidence="1" type="ORF">SNE40_021245</name>
</gene>
<evidence type="ECO:0000313" key="2">
    <source>
        <dbReference type="Proteomes" id="UP001347796"/>
    </source>
</evidence>
<organism evidence="1 2">
    <name type="scientific">Patella caerulea</name>
    <name type="common">Rayed Mediterranean limpet</name>
    <dbReference type="NCBI Taxonomy" id="87958"/>
    <lineage>
        <taxon>Eukaryota</taxon>
        <taxon>Metazoa</taxon>
        <taxon>Spiralia</taxon>
        <taxon>Lophotrochozoa</taxon>
        <taxon>Mollusca</taxon>
        <taxon>Gastropoda</taxon>
        <taxon>Patellogastropoda</taxon>
        <taxon>Patelloidea</taxon>
        <taxon>Patellidae</taxon>
        <taxon>Patella</taxon>
    </lineage>
</organism>
<keyword evidence="2" id="KW-1185">Reference proteome</keyword>
<evidence type="ECO:0008006" key="3">
    <source>
        <dbReference type="Google" id="ProtNLM"/>
    </source>
</evidence>
<dbReference type="InterPro" id="IPR012337">
    <property type="entry name" value="RNaseH-like_sf"/>
</dbReference>
<dbReference type="PANTHER" id="PTHR46880">
    <property type="entry name" value="RAS-ASSOCIATING DOMAIN-CONTAINING PROTEIN"/>
    <property type="match status" value="1"/>
</dbReference>
<dbReference type="EMBL" id="JAZGQO010000018">
    <property type="protein sequence ID" value="KAK6167148.1"/>
    <property type="molecule type" value="Genomic_DNA"/>
</dbReference>
<sequence>MIDESTDRANSKRLLIYSQYLTKTDVQTSLLSNVEITESCGTSQLLVDKIRKELDSHTINIKNLVGMSTDGASVMTGRKNGVVVKLREHSPGLISVHCSAHRCALAASQAASTIPQLEEYSRTLSSIFFFFSQSAPRTNRMKYIQKVLEQPQLKYAEFHSVMVKLSKCCISSIQDIPCTCHGYAR</sequence>
<proteinExistence type="predicted"/>
<reference evidence="1 2" key="1">
    <citation type="submission" date="2024-01" db="EMBL/GenBank/DDBJ databases">
        <title>The genome of the rayed Mediterranean limpet Patella caerulea (Linnaeus, 1758).</title>
        <authorList>
            <person name="Anh-Thu Weber A."/>
            <person name="Halstead-Nussloch G."/>
        </authorList>
    </citation>
    <scope>NUCLEOTIDE SEQUENCE [LARGE SCALE GENOMIC DNA]</scope>
    <source>
        <strain evidence="1">AATW-2023a</strain>
        <tissue evidence="1">Whole specimen</tissue>
    </source>
</reference>
<comment type="caution">
    <text evidence="1">The sequence shown here is derived from an EMBL/GenBank/DDBJ whole genome shotgun (WGS) entry which is preliminary data.</text>
</comment>
<protein>
    <recommendedName>
        <fullName evidence="3">DUF4371 domain-containing protein</fullName>
    </recommendedName>
</protein>
<dbReference type="Proteomes" id="UP001347796">
    <property type="component" value="Unassembled WGS sequence"/>
</dbReference>
<dbReference type="PANTHER" id="PTHR46880:SF5">
    <property type="entry name" value="DUF4371 DOMAIN-CONTAINING PROTEIN"/>
    <property type="match status" value="1"/>
</dbReference>
<dbReference type="AlphaFoldDB" id="A0AAN8J0H5"/>